<gene>
    <name evidence="2" type="ORF">NG821_00320</name>
</gene>
<organism evidence="2 3">
    <name type="scientific">Segatella cerevisiae</name>
    <dbReference type="NCBI Taxonomy" id="2053716"/>
    <lineage>
        <taxon>Bacteria</taxon>
        <taxon>Pseudomonadati</taxon>
        <taxon>Bacteroidota</taxon>
        <taxon>Bacteroidia</taxon>
        <taxon>Bacteroidales</taxon>
        <taxon>Prevotellaceae</taxon>
        <taxon>Segatella</taxon>
    </lineage>
</organism>
<keyword evidence="1" id="KW-1133">Transmembrane helix</keyword>
<protein>
    <submittedName>
        <fullName evidence="2">Uncharacterized protein</fullName>
    </submittedName>
</protein>
<dbReference type="RefSeq" id="WP_252759664.1">
    <property type="nucleotide sequence ID" value="NZ_JAMXLY010000001.1"/>
</dbReference>
<reference evidence="2 3" key="1">
    <citation type="submission" date="2022-06" db="EMBL/GenBank/DDBJ databases">
        <title>A taxonomic note on the genus Prevotella: Description of four novel genera and emended description of the genera Hallella and Xylanibacter.</title>
        <authorList>
            <person name="Hitch T.C.A."/>
        </authorList>
    </citation>
    <scope>NUCLEOTIDE SEQUENCE [LARGE SCALE GENOMIC DNA]</scope>
    <source>
        <strain evidence="2 3">DSM 100619</strain>
    </source>
</reference>
<evidence type="ECO:0000313" key="2">
    <source>
        <dbReference type="EMBL" id="MCO6024302.1"/>
    </source>
</evidence>
<dbReference type="SUPFAM" id="SSF48452">
    <property type="entry name" value="TPR-like"/>
    <property type="match status" value="1"/>
</dbReference>
<name>A0ABT1BV71_9BACT</name>
<sequence>MKEEMAIIVIIWTIVFIVAFVIIPALRRHIDSGRPLHDYDTAFNTMLVKMALKKFNCKYRIEDDKEHDSILYHYDYQTGHFCIRIERGSPYIRLTYPFFFSVSLDHIALVRSLSNQCSLSAGMCRIVYTLNTDQNLIDLHIVSGLLLTVKNAIEILEREMLDMFRWQNTFVKRFSELKDEIQKTGYTDLERSSAEWGRELFLLHEQEILHQKSGPSWREGAGEKITVDKLLNSLFGISQFEPISLKVSAGKTEILEDSQTIHDYDVCGLLIKDGQLVRDEASMELQYVDLSGPYNRTMVFHFNSEDKTDRTIYYRITMTLIPLSVSRRVPLRSKLAKSEVVSILAAYDLTSPKERLAEFHLMWEDALQKQKRGQEKEMTEEQKLMCESTQPKLAYLLFRGKRLFLNHCFYESLQYLLDAFNYAQSIYDNLKSSEKEHFYEVCYLIGFCYCELNLYRQAYYYLDIIFPLHRVTYTEEFVNSVVNSHDFRAVSFIDTLLENADNIIGTDRQGSGAMSSFVNFLKRRKAYAYIDLQRYDEAEALLKKMLDDPDNTDFAIGELAYLQKIKEGGK</sequence>
<dbReference type="EMBL" id="JAMXLY010000001">
    <property type="protein sequence ID" value="MCO6024302.1"/>
    <property type="molecule type" value="Genomic_DNA"/>
</dbReference>
<feature type="transmembrane region" description="Helical" evidence="1">
    <location>
        <begin position="6"/>
        <end position="26"/>
    </location>
</feature>
<evidence type="ECO:0000313" key="3">
    <source>
        <dbReference type="Proteomes" id="UP001204015"/>
    </source>
</evidence>
<proteinExistence type="predicted"/>
<keyword evidence="3" id="KW-1185">Reference proteome</keyword>
<dbReference type="Proteomes" id="UP001204015">
    <property type="component" value="Unassembled WGS sequence"/>
</dbReference>
<accession>A0ABT1BV71</accession>
<evidence type="ECO:0000256" key="1">
    <source>
        <dbReference type="SAM" id="Phobius"/>
    </source>
</evidence>
<dbReference type="InterPro" id="IPR011990">
    <property type="entry name" value="TPR-like_helical_dom_sf"/>
</dbReference>
<comment type="caution">
    <text evidence="2">The sequence shown here is derived from an EMBL/GenBank/DDBJ whole genome shotgun (WGS) entry which is preliminary data.</text>
</comment>
<keyword evidence="1" id="KW-0472">Membrane</keyword>
<keyword evidence="1" id="KW-0812">Transmembrane</keyword>